<name>A0A3M8DLS9_9BACL</name>
<keyword evidence="5" id="KW-1185">Reference proteome</keyword>
<comment type="similarity">
    <text evidence="1">Belongs to the nitroreductase family.</text>
</comment>
<evidence type="ECO:0000256" key="1">
    <source>
        <dbReference type="ARBA" id="ARBA00007118"/>
    </source>
</evidence>
<accession>A0A3M8DLS9</accession>
<evidence type="ECO:0000313" key="5">
    <source>
        <dbReference type="Proteomes" id="UP000269573"/>
    </source>
</evidence>
<dbReference type="SUPFAM" id="SSF55469">
    <property type="entry name" value="FMN-dependent nitroreductase-like"/>
    <property type="match status" value="1"/>
</dbReference>
<evidence type="ECO:0000313" key="4">
    <source>
        <dbReference type="EMBL" id="RNB88589.1"/>
    </source>
</evidence>
<evidence type="ECO:0000259" key="3">
    <source>
        <dbReference type="Pfam" id="PF00881"/>
    </source>
</evidence>
<dbReference type="Proteomes" id="UP000269573">
    <property type="component" value="Unassembled WGS sequence"/>
</dbReference>
<keyword evidence="2" id="KW-0560">Oxidoreductase</keyword>
<gene>
    <name evidence="4" type="ORF">EDM59_05600</name>
</gene>
<dbReference type="InterPro" id="IPR029479">
    <property type="entry name" value="Nitroreductase"/>
</dbReference>
<reference evidence="4 5" key="1">
    <citation type="submission" date="2018-10" db="EMBL/GenBank/DDBJ databases">
        <title>Phylogenomics of Brevibacillus.</title>
        <authorList>
            <person name="Dunlap C."/>
        </authorList>
    </citation>
    <scope>NUCLEOTIDE SEQUENCE [LARGE SCALE GENOMIC DNA]</scope>
    <source>
        <strain evidence="4 5">JCM 15774</strain>
    </source>
</reference>
<proteinExistence type="inferred from homology"/>
<dbReference type="EMBL" id="RHHU01000003">
    <property type="protein sequence ID" value="RNB88589.1"/>
    <property type="molecule type" value="Genomic_DNA"/>
</dbReference>
<sequence length="229" mass="25640">MVHSANCNSYDRLQRGRKGNSAATHRCRDLYVKDVDRMKSELDYPIPAIFERVSKRKFTQQPIAPEMLEQLLLAATRAPSSGNMQPWEFIVIDEPGKKQEIVRSTYSGYFSKGKNYQYWIADAAVVIVACTNVKRTAARYGPAGAEWAMIDTAAAVQNLLLTATALGLSGCWVGGINEQAIKESLRIPEYVRIIGLLPIGYSVEEAAPKSRLPLKWVTHHNSYNVPFYD</sequence>
<comment type="caution">
    <text evidence="4">The sequence shown here is derived from an EMBL/GenBank/DDBJ whole genome shotgun (WGS) entry which is preliminary data.</text>
</comment>
<dbReference type="InterPro" id="IPR000415">
    <property type="entry name" value="Nitroreductase-like"/>
</dbReference>
<dbReference type="AlphaFoldDB" id="A0A3M8DLS9"/>
<dbReference type="Gene3D" id="3.40.109.10">
    <property type="entry name" value="NADH Oxidase"/>
    <property type="match status" value="1"/>
</dbReference>
<evidence type="ECO:0000256" key="2">
    <source>
        <dbReference type="ARBA" id="ARBA00023002"/>
    </source>
</evidence>
<feature type="domain" description="Nitroreductase" evidence="3">
    <location>
        <begin position="50"/>
        <end position="201"/>
    </location>
</feature>
<dbReference type="Pfam" id="PF00881">
    <property type="entry name" value="Nitroreductase"/>
    <property type="match status" value="1"/>
</dbReference>
<protein>
    <recommendedName>
        <fullName evidence="3">Nitroreductase domain-containing protein</fullName>
    </recommendedName>
</protein>
<dbReference type="GO" id="GO:0016491">
    <property type="term" value="F:oxidoreductase activity"/>
    <property type="evidence" value="ECO:0007669"/>
    <property type="project" value="UniProtKB-KW"/>
</dbReference>
<organism evidence="4 5">
    <name type="scientific">Brevibacillus nitrificans</name>
    <dbReference type="NCBI Taxonomy" id="651560"/>
    <lineage>
        <taxon>Bacteria</taxon>
        <taxon>Bacillati</taxon>
        <taxon>Bacillota</taxon>
        <taxon>Bacilli</taxon>
        <taxon>Bacillales</taxon>
        <taxon>Paenibacillaceae</taxon>
        <taxon>Brevibacillus</taxon>
    </lineage>
</organism>
<dbReference type="PANTHER" id="PTHR43673">
    <property type="entry name" value="NAD(P)H NITROREDUCTASE YDGI-RELATED"/>
    <property type="match status" value="1"/>
</dbReference>
<dbReference type="PANTHER" id="PTHR43673:SF10">
    <property type="entry name" value="NADH DEHYDROGENASE_NAD(P)H NITROREDUCTASE XCC3605-RELATED"/>
    <property type="match status" value="1"/>
</dbReference>